<dbReference type="InterPro" id="IPR016898">
    <property type="entry name" value="Polyphosphate_phosphotransfera"/>
</dbReference>
<dbReference type="Proteomes" id="UP001241747">
    <property type="component" value="Unassembled WGS sequence"/>
</dbReference>
<organism evidence="7 8">
    <name type="scientific">Xanthobacter agilis</name>
    <dbReference type="NCBI Taxonomy" id="47492"/>
    <lineage>
        <taxon>Bacteria</taxon>
        <taxon>Pseudomonadati</taxon>
        <taxon>Pseudomonadota</taxon>
        <taxon>Alphaproteobacteria</taxon>
        <taxon>Hyphomicrobiales</taxon>
        <taxon>Xanthobacteraceae</taxon>
        <taxon>Xanthobacter</taxon>
    </lineage>
</organism>
<reference evidence="7 8" key="1">
    <citation type="submission" date="2023-07" db="EMBL/GenBank/DDBJ databases">
        <title>Genomic Encyclopedia of Type Strains, Phase IV (KMG-IV): sequencing the most valuable type-strain genomes for metagenomic binning, comparative biology and taxonomic classification.</title>
        <authorList>
            <person name="Goeker M."/>
        </authorList>
    </citation>
    <scope>NUCLEOTIDE SEQUENCE [LARGE SCALE GENOMIC DNA]</scope>
    <source>
        <strain evidence="7 8">DSM 3770</strain>
    </source>
</reference>
<keyword evidence="4" id="KW-0066">ATP synthesis</keyword>
<accession>A0ABU0LHV3</accession>
<evidence type="ECO:0000259" key="6">
    <source>
        <dbReference type="Pfam" id="PF03976"/>
    </source>
</evidence>
<dbReference type="InterPro" id="IPR027417">
    <property type="entry name" value="P-loop_NTPase"/>
</dbReference>
<dbReference type="Pfam" id="PF03976">
    <property type="entry name" value="PPK2"/>
    <property type="match status" value="1"/>
</dbReference>
<dbReference type="InterPro" id="IPR022300">
    <property type="entry name" value="PPK2-rel_1"/>
</dbReference>
<keyword evidence="8" id="KW-1185">Reference proteome</keyword>
<sequence length="281" mass="32147">MGLRKKLVVEPGTRVRLKDVDAAFHGDYASAELAKDDLAKNVVRLAELQQKLYGEKKHALLVVLQGIDAAGKDGTCWHVMAAMNPQGTSVTGFKQPTAEEHQHDFLWRVHPHAPGLGEVAVFNRSHYEDVLVVRVHDLVPKEVWSERYDIINDFETLLTTAGVTILKFFLYITPEEQLARFAQRLDDPARQWKISEADYKERAFWDQYIAAYEDMLAKCSTKHAPWYVIPSNHKWFRNLAVSKIIEETLDEMNLKLPAPTVDLEQIRKDYHQAVKAEKGKA</sequence>
<comment type="similarity">
    <text evidence="1">Belongs to the polyphosphate kinase 2 (PPK2) family. Class I subfamily.</text>
</comment>
<comment type="catalytic activity">
    <reaction evidence="5">
        <text>[phosphate](n) + ATP = [phosphate](n+1) + ADP</text>
        <dbReference type="Rhea" id="RHEA:19573"/>
        <dbReference type="Rhea" id="RHEA-COMP:9859"/>
        <dbReference type="Rhea" id="RHEA-COMP:14280"/>
        <dbReference type="ChEBI" id="CHEBI:16838"/>
        <dbReference type="ChEBI" id="CHEBI:30616"/>
        <dbReference type="ChEBI" id="CHEBI:456216"/>
    </reaction>
    <physiologicalReaction direction="right-to-left" evidence="5">
        <dbReference type="Rhea" id="RHEA:19575"/>
    </physiologicalReaction>
</comment>
<feature type="domain" description="Polyphosphate kinase-2-related" evidence="6">
    <location>
        <begin position="33"/>
        <end position="254"/>
    </location>
</feature>
<keyword evidence="2" id="KW-0808">Transferase</keyword>
<evidence type="ECO:0000313" key="8">
    <source>
        <dbReference type="Proteomes" id="UP001241747"/>
    </source>
</evidence>
<proteinExistence type="inferred from homology"/>
<protein>
    <submittedName>
        <fullName evidence="7">PPK2 family polyphosphate:nucleotide phosphotransferase</fullName>
    </submittedName>
</protein>
<evidence type="ECO:0000313" key="7">
    <source>
        <dbReference type="EMBL" id="MDQ0506712.1"/>
    </source>
</evidence>
<evidence type="ECO:0000256" key="2">
    <source>
        <dbReference type="ARBA" id="ARBA00022679"/>
    </source>
</evidence>
<evidence type="ECO:0000256" key="1">
    <source>
        <dbReference type="ARBA" id="ARBA00009924"/>
    </source>
</evidence>
<evidence type="ECO:0000256" key="5">
    <source>
        <dbReference type="ARBA" id="ARBA00024500"/>
    </source>
</evidence>
<dbReference type="Gene3D" id="3.40.50.300">
    <property type="entry name" value="P-loop containing nucleotide triphosphate hydrolases"/>
    <property type="match status" value="1"/>
</dbReference>
<comment type="caution">
    <text evidence="7">The sequence shown here is derived from an EMBL/GenBank/DDBJ whole genome shotgun (WGS) entry which is preliminary data.</text>
</comment>
<dbReference type="PIRSF" id="PIRSF028756">
    <property type="entry name" value="PPK2_prd"/>
    <property type="match status" value="1"/>
</dbReference>
<evidence type="ECO:0000256" key="4">
    <source>
        <dbReference type="ARBA" id="ARBA00023310"/>
    </source>
</evidence>
<keyword evidence="3" id="KW-0418">Kinase</keyword>
<name>A0ABU0LHV3_XANAG</name>
<dbReference type="NCBIfam" id="TIGR03709">
    <property type="entry name" value="PPK2_rel_1"/>
    <property type="match status" value="1"/>
</dbReference>
<dbReference type="SUPFAM" id="SSF52540">
    <property type="entry name" value="P-loop containing nucleoside triphosphate hydrolases"/>
    <property type="match status" value="1"/>
</dbReference>
<dbReference type="EMBL" id="JAUSVY010000009">
    <property type="protein sequence ID" value="MDQ0506712.1"/>
    <property type="molecule type" value="Genomic_DNA"/>
</dbReference>
<gene>
    <name evidence="7" type="ORF">QOZ94_003526</name>
</gene>
<dbReference type="PANTHER" id="PTHR34383">
    <property type="entry name" value="POLYPHOSPHATE:AMP PHOSPHOTRANSFERASE-RELATED"/>
    <property type="match status" value="1"/>
</dbReference>
<dbReference type="InterPro" id="IPR022488">
    <property type="entry name" value="PPK2-related"/>
</dbReference>
<dbReference type="PANTHER" id="PTHR34383:SF3">
    <property type="entry name" value="POLYPHOSPHATE:AMP PHOSPHOTRANSFERASE"/>
    <property type="match status" value="1"/>
</dbReference>
<dbReference type="RefSeq" id="WP_237345378.1">
    <property type="nucleotide sequence ID" value="NZ_JABWGX010000009.1"/>
</dbReference>
<evidence type="ECO:0000256" key="3">
    <source>
        <dbReference type="ARBA" id="ARBA00022777"/>
    </source>
</evidence>